<evidence type="ECO:0000313" key="6">
    <source>
        <dbReference type="EMBL" id="MBF1352518.1"/>
    </source>
</evidence>
<dbReference type="Proteomes" id="UP000722050">
    <property type="component" value="Unassembled WGS sequence"/>
</dbReference>
<organism evidence="6 7">
    <name type="scientific">Mogibacterium diversum</name>
    <dbReference type="NCBI Taxonomy" id="114527"/>
    <lineage>
        <taxon>Bacteria</taxon>
        <taxon>Bacillati</taxon>
        <taxon>Bacillota</taxon>
        <taxon>Clostridia</taxon>
        <taxon>Peptostreptococcales</taxon>
        <taxon>Anaerovoracaceae</taxon>
        <taxon>Mogibacterium</taxon>
    </lineage>
</organism>
<name>A0A930EEJ4_9FIRM</name>
<dbReference type="InterPro" id="IPR050465">
    <property type="entry name" value="UPF0194_transport"/>
</dbReference>
<feature type="non-terminal residue" evidence="6">
    <location>
        <position position="258"/>
    </location>
</feature>
<evidence type="ECO:0000259" key="5">
    <source>
        <dbReference type="Pfam" id="PF25881"/>
    </source>
</evidence>
<proteinExistence type="predicted"/>
<dbReference type="PANTHER" id="PTHR32347">
    <property type="entry name" value="EFFLUX SYSTEM COMPONENT YKNX-RELATED"/>
    <property type="match status" value="1"/>
</dbReference>
<dbReference type="Pfam" id="PF25881">
    <property type="entry name" value="HH_YBHG"/>
    <property type="match status" value="1"/>
</dbReference>
<dbReference type="PANTHER" id="PTHR32347:SF23">
    <property type="entry name" value="BLL5650 PROTEIN"/>
    <property type="match status" value="1"/>
</dbReference>
<dbReference type="GO" id="GO:0030313">
    <property type="term" value="C:cell envelope"/>
    <property type="evidence" value="ECO:0007669"/>
    <property type="project" value="UniProtKB-SubCell"/>
</dbReference>
<dbReference type="EMBL" id="JABZQH010000182">
    <property type="protein sequence ID" value="MBF1352518.1"/>
    <property type="molecule type" value="Genomic_DNA"/>
</dbReference>
<evidence type="ECO:0000256" key="2">
    <source>
        <dbReference type="ARBA" id="ARBA00023054"/>
    </source>
</evidence>
<dbReference type="Gene3D" id="2.40.50.100">
    <property type="match status" value="2"/>
</dbReference>
<comment type="caution">
    <text evidence="6">The sequence shown here is derived from an EMBL/GenBank/DDBJ whole genome shotgun (WGS) entry which is preliminary data.</text>
</comment>
<accession>A0A930EEJ4</accession>
<reference evidence="6" key="1">
    <citation type="submission" date="2020-04" db="EMBL/GenBank/DDBJ databases">
        <title>Deep metagenomics examines the oral microbiome during advanced dental caries in children, revealing novel taxa and co-occurrences with host molecules.</title>
        <authorList>
            <person name="Baker J.L."/>
            <person name="Morton J.T."/>
            <person name="Dinis M."/>
            <person name="Alvarez R."/>
            <person name="Tran N.C."/>
            <person name="Knight R."/>
            <person name="Edlund A."/>
        </authorList>
    </citation>
    <scope>NUCLEOTIDE SEQUENCE</scope>
    <source>
        <strain evidence="6">JCVI_24_bin.8</strain>
    </source>
</reference>
<dbReference type="Gene3D" id="1.10.287.470">
    <property type="entry name" value="Helix hairpin bin"/>
    <property type="match status" value="2"/>
</dbReference>
<feature type="domain" description="YbhG-like alpha-helical hairpin" evidence="5">
    <location>
        <begin position="95"/>
        <end position="221"/>
    </location>
</feature>
<evidence type="ECO:0000256" key="1">
    <source>
        <dbReference type="ARBA" id="ARBA00004196"/>
    </source>
</evidence>
<dbReference type="SUPFAM" id="SSF111369">
    <property type="entry name" value="HlyD-like secretion proteins"/>
    <property type="match status" value="2"/>
</dbReference>
<sequence>MKEKLDVLKRWMANNRKKCAGIMIAFLIILGGVSYYAYNQYEVYMASHHIVLQGNVNLREVNVAFRGSDRIASLLVDEGAVVSKGQILGYLHSDELNLAVQQAKATIAAQEAIVAKLQAGSRPEEIAQASARVTSAEAALAQSKQEAEKLQKSYNASNGKAVSRQSLDDIQAKVKVSEAKLNEAQQAYNLAVAGPRQEDIAQAQAQLDAMKSELARQEFLLNQSVLTSPIDGVITARLLQVGDMASPNTPVFKLAENT</sequence>
<evidence type="ECO:0000256" key="3">
    <source>
        <dbReference type="SAM" id="Coils"/>
    </source>
</evidence>
<dbReference type="AlphaFoldDB" id="A0A930EEJ4"/>
<gene>
    <name evidence="6" type="ORF">HXM71_05295</name>
</gene>
<comment type="subcellular location">
    <subcellularLocation>
        <location evidence="1">Cell envelope</location>
    </subcellularLocation>
</comment>
<feature type="transmembrane region" description="Helical" evidence="4">
    <location>
        <begin position="20"/>
        <end position="38"/>
    </location>
</feature>
<protein>
    <submittedName>
        <fullName evidence="6">Biotin/lipoyl-binding protein</fullName>
    </submittedName>
</protein>
<feature type="coiled-coil region" evidence="3">
    <location>
        <begin position="126"/>
        <end position="220"/>
    </location>
</feature>
<dbReference type="InterPro" id="IPR059052">
    <property type="entry name" value="HH_YbhG-like"/>
</dbReference>
<keyword evidence="2 3" id="KW-0175">Coiled coil</keyword>
<evidence type="ECO:0000256" key="4">
    <source>
        <dbReference type="SAM" id="Phobius"/>
    </source>
</evidence>
<keyword evidence="4" id="KW-1133">Transmembrane helix</keyword>
<evidence type="ECO:0000313" key="7">
    <source>
        <dbReference type="Proteomes" id="UP000722050"/>
    </source>
</evidence>
<keyword evidence="4" id="KW-0472">Membrane</keyword>
<keyword evidence="4" id="KW-0812">Transmembrane</keyword>